<dbReference type="PANTHER" id="PTHR43252">
    <property type="entry name" value="TRANSCRIPTIONAL REGULATOR YQJI"/>
    <property type="match status" value="1"/>
</dbReference>
<gene>
    <name evidence="2" type="ORF">NFI88_15745</name>
</gene>
<organism evidence="2 3">
    <name type="scientific">Rhizosaccharibacter radicis</name>
    <dbReference type="NCBI Taxonomy" id="2782605"/>
    <lineage>
        <taxon>Bacteria</taxon>
        <taxon>Pseudomonadati</taxon>
        <taxon>Pseudomonadota</taxon>
        <taxon>Alphaproteobacteria</taxon>
        <taxon>Acetobacterales</taxon>
        <taxon>Acetobacteraceae</taxon>
        <taxon>Rhizosaccharibacter</taxon>
    </lineage>
</organism>
<reference evidence="2 3" key="1">
    <citation type="submission" date="2022-06" db="EMBL/GenBank/DDBJ databases">
        <title>Rhizosaccharibacter gen. nov. sp. nov. KSS12, endophytic bacteria isolated from sugarcane.</title>
        <authorList>
            <person name="Pitiwittayakul N."/>
        </authorList>
    </citation>
    <scope>NUCLEOTIDE SEQUENCE [LARGE SCALE GENOMIC DNA]</scope>
    <source>
        <strain evidence="2 3">KSS12</strain>
    </source>
</reference>
<dbReference type="Gene3D" id="1.10.10.10">
    <property type="entry name" value="Winged helix-like DNA-binding domain superfamily/Winged helix DNA-binding domain"/>
    <property type="match status" value="1"/>
</dbReference>
<evidence type="ECO:0000313" key="2">
    <source>
        <dbReference type="EMBL" id="MCQ8242286.1"/>
    </source>
</evidence>
<dbReference type="Proteomes" id="UP001524547">
    <property type="component" value="Unassembled WGS sequence"/>
</dbReference>
<protein>
    <submittedName>
        <fullName evidence="2">PadR family transcriptional regulator</fullName>
    </submittedName>
</protein>
<dbReference type="InterPro" id="IPR036390">
    <property type="entry name" value="WH_DNA-bd_sf"/>
</dbReference>
<proteinExistence type="predicted"/>
<keyword evidence="3" id="KW-1185">Reference proteome</keyword>
<sequence>MPGGRRLGAAELQLVILRLLADGPRHGYELIRALEERSGGFYSPSPGVIYPALTFLAEIGHADAVPEGNRKSYTITESGRDHLAAHREEADTILQTLERIGSRMDQVREAFAGLHDTDPAADPALAAAMHRARHELKRALGTRRGCSAEEARRLIGILERATAEILRTAPKDGAA</sequence>
<evidence type="ECO:0000259" key="1">
    <source>
        <dbReference type="Pfam" id="PF03551"/>
    </source>
</evidence>
<dbReference type="EMBL" id="JAMZEJ010000010">
    <property type="protein sequence ID" value="MCQ8242286.1"/>
    <property type="molecule type" value="Genomic_DNA"/>
</dbReference>
<name>A0ABT1W129_9PROT</name>
<dbReference type="Pfam" id="PF03551">
    <property type="entry name" value="PadR"/>
    <property type="match status" value="1"/>
</dbReference>
<dbReference type="InterPro" id="IPR005149">
    <property type="entry name" value="Tscrpt_reg_PadR_N"/>
</dbReference>
<dbReference type="PANTHER" id="PTHR43252:SF7">
    <property type="entry name" value="TRANSCRIPTIONAL REGULATOR YQJI"/>
    <property type="match status" value="1"/>
</dbReference>
<accession>A0ABT1W129</accession>
<feature type="domain" description="Transcription regulator PadR N-terminal" evidence="1">
    <location>
        <begin position="16"/>
        <end position="84"/>
    </location>
</feature>
<dbReference type="SUPFAM" id="SSF46785">
    <property type="entry name" value="Winged helix' DNA-binding domain"/>
    <property type="match status" value="1"/>
</dbReference>
<comment type="caution">
    <text evidence="2">The sequence shown here is derived from an EMBL/GenBank/DDBJ whole genome shotgun (WGS) entry which is preliminary data.</text>
</comment>
<dbReference type="InterPro" id="IPR036388">
    <property type="entry name" value="WH-like_DNA-bd_sf"/>
</dbReference>
<evidence type="ECO:0000313" key="3">
    <source>
        <dbReference type="Proteomes" id="UP001524547"/>
    </source>
</evidence>